<dbReference type="Pfam" id="PF01935">
    <property type="entry name" value="DUF87"/>
    <property type="match status" value="1"/>
</dbReference>
<dbReference type="HOGENOM" id="CLU_023842_1_1_10"/>
<keyword evidence="1" id="KW-0547">Nucleotide-binding</keyword>
<keyword evidence="2" id="KW-0378">Hydrolase</keyword>
<dbReference type="PATRIC" id="fig|1347342.6.peg.1644"/>
<dbReference type="InterPro" id="IPR027417">
    <property type="entry name" value="P-loop_NTPase"/>
</dbReference>
<dbReference type="AlphaFoldDB" id="T2KLP9"/>
<dbReference type="GO" id="GO:0004386">
    <property type="term" value="F:helicase activity"/>
    <property type="evidence" value="ECO:0007669"/>
    <property type="project" value="UniProtKB-KW"/>
</dbReference>
<keyword evidence="3" id="KW-0347">Helicase</keyword>
<reference evidence="9 10" key="1">
    <citation type="journal article" date="2013" name="Appl. Environ. Microbiol.">
        <title>The genome of the alga-associated marine flavobacterium Formosa agariphila KMM 3901T reveals a broad potential for degradation of algal polysaccharides.</title>
        <authorList>
            <person name="Mann A.J."/>
            <person name="Hahnke R.L."/>
            <person name="Huang S."/>
            <person name="Werner J."/>
            <person name="Xing P."/>
            <person name="Barbeyron T."/>
            <person name="Huettel B."/>
            <person name="Stueber K."/>
            <person name="Reinhardt R."/>
            <person name="Harder J."/>
            <person name="Gloeckner F.O."/>
            <person name="Amann R.I."/>
            <person name="Teeling H."/>
        </authorList>
    </citation>
    <scope>NUCLEOTIDE SEQUENCE [LARGE SCALE GENOMIC DNA]</scope>
    <source>
        <strain evidence="10">DSM 15362 / KCTC 12365 / LMG 23005 / KMM 3901</strain>
    </source>
</reference>
<dbReference type="InterPro" id="IPR002789">
    <property type="entry name" value="HerA_central"/>
</dbReference>
<evidence type="ECO:0000259" key="7">
    <source>
        <dbReference type="Pfam" id="PF01935"/>
    </source>
</evidence>
<organism evidence="9 10">
    <name type="scientific">Formosa agariphila (strain DSM 15362 / KCTC 12365 / LMG 23005 / KMM 3901 / M-2Alg 35-1)</name>
    <dbReference type="NCBI Taxonomy" id="1347342"/>
    <lineage>
        <taxon>Bacteria</taxon>
        <taxon>Pseudomonadati</taxon>
        <taxon>Bacteroidota</taxon>
        <taxon>Flavobacteriia</taxon>
        <taxon>Flavobacteriales</taxon>
        <taxon>Flavobacteriaceae</taxon>
        <taxon>Formosa</taxon>
    </lineage>
</organism>
<feature type="domain" description="Helicase HerA central" evidence="7">
    <location>
        <begin position="152"/>
        <end position="302"/>
    </location>
</feature>
<evidence type="ECO:0000259" key="8">
    <source>
        <dbReference type="Pfam" id="PF05872"/>
    </source>
</evidence>
<dbReference type="EMBL" id="HG315671">
    <property type="protein sequence ID" value="CDF79351.1"/>
    <property type="molecule type" value="Genomic_DNA"/>
</dbReference>
<evidence type="ECO:0000256" key="4">
    <source>
        <dbReference type="ARBA" id="ARBA00022840"/>
    </source>
</evidence>
<dbReference type="InterPro" id="IPR008571">
    <property type="entry name" value="HerA-like"/>
</dbReference>
<dbReference type="STRING" id="1347342.BN863_16390"/>
<evidence type="ECO:0000256" key="6">
    <source>
        <dbReference type="ARBA" id="ARBA00023235"/>
    </source>
</evidence>
<proteinExistence type="predicted"/>
<evidence type="ECO:0000313" key="9">
    <source>
        <dbReference type="EMBL" id="CDF79351.1"/>
    </source>
</evidence>
<sequence length="608" mass="69255">MSNISPFNHTHFIGYINQVTPQFVKIHFPSSVLMKSFSFYGEQLKGGLVGNYVVIEGEQFGFLGKILELNLPEKERLELSEKSFNTKEFHPTGKIEILLSFEIFNPSKIDKGLNSLPVIGAKVFICSSEFIKNYFKGFGVKEEHKKDAPTIDFGYLTYDKSTTVELSQQALFGRHCAIVGTTGGGKSYTISKLIEGVVNNQTKTIIIDSTGEYSKFDKESFSEKSSKLSIDSFFHYTNLAISDLFVLLRPSGQVQSPKLLEAIKSLKILRILKTHVDNDFIIEVDRNTYSIKIDGQLREHIIIKDDTIFKSMQLMRPFNRVYNQFIDEIESIKSDFDIKSLSNQIVNECIYDVDFDDKKKWGRRNDNHLNNCVSLILRINNLVHNSKFESLFGFNKQKNDKGELIETINNFINTDKNLLRINFEFVGFDFQAREILSNAIGKYLLEEARSIRFKDNPLIFFIDEAHQFLNKKVKDEYFESTDLNSIDSIAKECRKYGLFLCIATQMPRDIPNGTLSQMGTFISHRLINYQDKEAVANACSTASRDTLAFLPVLGAGEAILMGVDFPMPVILKVKMPLITPNSSTPLFKSSKVKLNVIKPEEEEKVKIT</sequence>
<evidence type="ECO:0000256" key="2">
    <source>
        <dbReference type="ARBA" id="ARBA00022801"/>
    </source>
</evidence>
<keyword evidence="6" id="KW-0413">Isomerase</keyword>
<keyword evidence="10" id="KW-1185">Reference proteome</keyword>
<dbReference type="GO" id="GO:0003677">
    <property type="term" value="F:DNA binding"/>
    <property type="evidence" value="ECO:0007669"/>
    <property type="project" value="UniProtKB-KW"/>
</dbReference>
<dbReference type="RefSeq" id="WP_038529473.1">
    <property type="nucleotide sequence ID" value="NZ_HG315671.1"/>
</dbReference>
<dbReference type="Proteomes" id="UP000016160">
    <property type="component" value="Chromosome"/>
</dbReference>
<dbReference type="SUPFAM" id="SSF52540">
    <property type="entry name" value="P-loop containing nucleoside triphosphate hydrolases"/>
    <property type="match status" value="1"/>
</dbReference>
<evidence type="ECO:0000313" key="10">
    <source>
        <dbReference type="Proteomes" id="UP000016160"/>
    </source>
</evidence>
<dbReference type="GO" id="GO:0005524">
    <property type="term" value="F:ATP binding"/>
    <property type="evidence" value="ECO:0007669"/>
    <property type="project" value="UniProtKB-KW"/>
</dbReference>
<accession>T2KLP9</accession>
<gene>
    <name evidence="9" type="ORF">BN863_16390</name>
</gene>
<feature type="domain" description="Helicase HerA-like C-terminal" evidence="8">
    <location>
        <begin position="458"/>
        <end position="570"/>
    </location>
</feature>
<dbReference type="Gene3D" id="3.40.50.300">
    <property type="entry name" value="P-loop containing nucleotide triphosphate hydrolases"/>
    <property type="match status" value="2"/>
</dbReference>
<dbReference type="Pfam" id="PF05872">
    <property type="entry name" value="HerA_C"/>
    <property type="match status" value="1"/>
</dbReference>
<evidence type="ECO:0000256" key="5">
    <source>
        <dbReference type="ARBA" id="ARBA00023125"/>
    </source>
</evidence>
<dbReference type="PANTHER" id="PTHR42957">
    <property type="entry name" value="HELICASE MJ1565-RELATED"/>
    <property type="match status" value="1"/>
</dbReference>
<name>T2KLP9_FORAG</name>
<dbReference type="eggNOG" id="COG0433">
    <property type="taxonomic scope" value="Bacteria"/>
</dbReference>
<dbReference type="InterPro" id="IPR033186">
    <property type="entry name" value="HerA_C"/>
</dbReference>
<evidence type="ECO:0000256" key="1">
    <source>
        <dbReference type="ARBA" id="ARBA00022741"/>
    </source>
</evidence>
<keyword evidence="5" id="KW-0238">DNA-binding</keyword>
<dbReference type="GO" id="GO:0016787">
    <property type="term" value="F:hydrolase activity"/>
    <property type="evidence" value="ECO:0007669"/>
    <property type="project" value="UniProtKB-KW"/>
</dbReference>
<evidence type="ECO:0000256" key="3">
    <source>
        <dbReference type="ARBA" id="ARBA00022806"/>
    </source>
</evidence>
<dbReference type="PANTHER" id="PTHR42957:SF1">
    <property type="entry name" value="HELICASE MJ1565-RELATED"/>
    <property type="match status" value="1"/>
</dbReference>
<keyword evidence="4" id="KW-0067">ATP-binding</keyword>
<protein>
    <submittedName>
        <fullName evidence="9">ATPase-like protein</fullName>
    </submittedName>
</protein>